<reference evidence="2 3" key="1">
    <citation type="submission" date="2019-10" db="EMBL/GenBank/DDBJ databases">
        <title>Whole genome shotgun sequence of Acrocarpospora corrugata NBRC 13972.</title>
        <authorList>
            <person name="Ichikawa N."/>
            <person name="Kimura A."/>
            <person name="Kitahashi Y."/>
            <person name="Komaki H."/>
            <person name="Oguchi A."/>
        </authorList>
    </citation>
    <scope>NUCLEOTIDE SEQUENCE [LARGE SCALE GENOMIC DNA]</scope>
    <source>
        <strain evidence="2 3">NBRC 13972</strain>
    </source>
</reference>
<feature type="region of interest" description="Disordered" evidence="1">
    <location>
        <begin position="398"/>
        <end position="528"/>
    </location>
</feature>
<dbReference type="Gene3D" id="3.40.50.300">
    <property type="entry name" value="P-loop containing nucleotide triphosphate hydrolases"/>
    <property type="match status" value="1"/>
</dbReference>
<dbReference type="PROSITE" id="PS50096">
    <property type="entry name" value="IQ"/>
    <property type="match status" value="1"/>
</dbReference>
<feature type="region of interest" description="Disordered" evidence="1">
    <location>
        <begin position="1"/>
        <end position="26"/>
    </location>
</feature>
<feature type="compositionally biased region" description="Basic residues" evidence="1">
    <location>
        <begin position="487"/>
        <end position="504"/>
    </location>
</feature>
<protein>
    <submittedName>
        <fullName evidence="2">Uncharacterized protein</fullName>
    </submittedName>
</protein>
<dbReference type="EMBL" id="BLAD01000038">
    <property type="protein sequence ID" value="GER98947.1"/>
    <property type="molecule type" value="Genomic_DNA"/>
</dbReference>
<feature type="compositionally biased region" description="Pro residues" evidence="1">
    <location>
        <begin position="468"/>
        <end position="477"/>
    </location>
</feature>
<evidence type="ECO:0000313" key="3">
    <source>
        <dbReference type="Proteomes" id="UP000334990"/>
    </source>
</evidence>
<accession>A0A5M3VX23</accession>
<dbReference type="PRINTS" id="PR00364">
    <property type="entry name" value="DISEASERSIST"/>
</dbReference>
<comment type="caution">
    <text evidence="2">The sequence shown here is derived from an EMBL/GenBank/DDBJ whole genome shotgun (WGS) entry which is preliminary data.</text>
</comment>
<gene>
    <name evidence="2" type="ORF">Acor_10110</name>
</gene>
<dbReference type="PANTHER" id="PTHR35205:SF1">
    <property type="entry name" value="ZU5 DOMAIN-CONTAINING PROTEIN"/>
    <property type="match status" value="1"/>
</dbReference>
<keyword evidence="3" id="KW-1185">Reference proteome</keyword>
<organism evidence="2 3">
    <name type="scientific">Acrocarpospora corrugata</name>
    <dbReference type="NCBI Taxonomy" id="35763"/>
    <lineage>
        <taxon>Bacteria</taxon>
        <taxon>Bacillati</taxon>
        <taxon>Actinomycetota</taxon>
        <taxon>Actinomycetes</taxon>
        <taxon>Streptosporangiales</taxon>
        <taxon>Streptosporangiaceae</taxon>
        <taxon>Acrocarpospora</taxon>
    </lineage>
</organism>
<feature type="compositionally biased region" description="Low complexity" evidence="1">
    <location>
        <begin position="430"/>
        <end position="446"/>
    </location>
</feature>
<dbReference type="GO" id="GO:0043531">
    <property type="term" value="F:ADP binding"/>
    <property type="evidence" value="ECO:0007669"/>
    <property type="project" value="InterPro"/>
</dbReference>
<dbReference type="AlphaFoldDB" id="A0A5M3VX23"/>
<dbReference type="PANTHER" id="PTHR35205">
    <property type="entry name" value="NB-ARC AND TPR DOMAIN PROTEIN"/>
    <property type="match status" value="1"/>
</dbReference>
<dbReference type="InterPro" id="IPR027417">
    <property type="entry name" value="P-loop_NTPase"/>
</dbReference>
<proteinExistence type="predicted"/>
<dbReference type="SUPFAM" id="SSF52540">
    <property type="entry name" value="P-loop containing nucleoside triphosphate hydrolases"/>
    <property type="match status" value="1"/>
</dbReference>
<dbReference type="Proteomes" id="UP000334990">
    <property type="component" value="Unassembled WGS sequence"/>
</dbReference>
<evidence type="ECO:0000256" key="1">
    <source>
        <dbReference type="SAM" id="MobiDB-lite"/>
    </source>
</evidence>
<sequence>MSTSAGADPAFPADRQSVTESSAARDVNQIGSARDVSIGGVHLQMRAALPDASATAAPAGLTGLPRPPAAVFVGRADALAGVERALAAGSAGVITQAAVYGLGGVGKSELALQYATRHRDRYRVVWWAEADTPAQIQTSLAGLARAICAGSHSVAAGQATVEEAVEEAVAWALSWMATHPGWLLVLDNVEQVGDVEPYLGRLRGGQVLLTTRRDIGWRDAGCTAIDLGVLAREPAVELLADLIGARTGEAVDLADLADLADELGHLPLALTQAGAFVARTPGMTVARYRGPLRTSPARLYGMTAPGRDPQRVVARVWTLTRDRIAEQVALAPSLLALLAYYAPDQLPVDVLHHLPDADELRIGAALGLLASYSVITLTGDAVSVHRLVQAVTLADLTPRPAERSPAPGGRAAGRRAPRRSPADRELAGVRPAADPCPRRAALRLPGPGRGHQIRERQRRLRHRHDPATSPPPSPPGRARPGTPRHAERSRRPRPLHRAGGRRGRGTGPVRRPAARSGSGPWAPSTPTR</sequence>
<dbReference type="OrthoDB" id="3885120at2"/>
<evidence type="ECO:0000313" key="2">
    <source>
        <dbReference type="EMBL" id="GER98947.1"/>
    </source>
</evidence>
<name>A0A5M3VX23_9ACTN</name>